<dbReference type="Proteomes" id="UP001154282">
    <property type="component" value="Unassembled WGS sequence"/>
</dbReference>
<sequence length="71" mass="7713">LVPSFSVCVLHSLLSAFLRVRASVVPIRGGGSLLALFSSSNPLETREGNVSSLSHIGDCCFFHRRSGFSFW</sequence>
<keyword evidence="1" id="KW-0732">Signal</keyword>
<dbReference type="EMBL" id="CAMGYJ010000004">
    <property type="protein sequence ID" value="CAI0403036.1"/>
    <property type="molecule type" value="Genomic_DNA"/>
</dbReference>
<accession>A0AAV0IZT8</accession>
<keyword evidence="3" id="KW-1185">Reference proteome</keyword>
<evidence type="ECO:0008006" key="4">
    <source>
        <dbReference type="Google" id="ProtNLM"/>
    </source>
</evidence>
<feature type="signal peptide" evidence="1">
    <location>
        <begin position="1"/>
        <end position="22"/>
    </location>
</feature>
<protein>
    <recommendedName>
        <fullName evidence="4">Secreted protein</fullName>
    </recommendedName>
</protein>
<gene>
    <name evidence="2" type="ORF">LITE_LOCUS11877</name>
</gene>
<organism evidence="2 3">
    <name type="scientific">Linum tenue</name>
    <dbReference type="NCBI Taxonomy" id="586396"/>
    <lineage>
        <taxon>Eukaryota</taxon>
        <taxon>Viridiplantae</taxon>
        <taxon>Streptophyta</taxon>
        <taxon>Embryophyta</taxon>
        <taxon>Tracheophyta</taxon>
        <taxon>Spermatophyta</taxon>
        <taxon>Magnoliopsida</taxon>
        <taxon>eudicotyledons</taxon>
        <taxon>Gunneridae</taxon>
        <taxon>Pentapetalae</taxon>
        <taxon>rosids</taxon>
        <taxon>fabids</taxon>
        <taxon>Malpighiales</taxon>
        <taxon>Linaceae</taxon>
        <taxon>Linum</taxon>
    </lineage>
</organism>
<comment type="caution">
    <text evidence="2">The sequence shown here is derived from an EMBL/GenBank/DDBJ whole genome shotgun (WGS) entry which is preliminary data.</text>
</comment>
<evidence type="ECO:0000313" key="2">
    <source>
        <dbReference type="EMBL" id="CAI0403036.1"/>
    </source>
</evidence>
<proteinExistence type="predicted"/>
<evidence type="ECO:0000256" key="1">
    <source>
        <dbReference type="SAM" id="SignalP"/>
    </source>
</evidence>
<dbReference type="AlphaFoldDB" id="A0AAV0IZT8"/>
<feature type="chain" id="PRO_5043538590" description="Secreted protein" evidence="1">
    <location>
        <begin position="23"/>
        <end position="71"/>
    </location>
</feature>
<name>A0AAV0IZT8_9ROSI</name>
<evidence type="ECO:0000313" key="3">
    <source>
        <dbReference type="Proteomes" id="UP001154282"/>
    </source>
</evidence>
<feature type="non-terminal residue" evidence="2">
    <location>
        <position position="1"/>
    </location>
</feature>
<feature type="non-terminal residue" evidence="2">
    <location>
        <position position="71"/>
    </location>
</feature>
<reference evidence="2" key="1">
    <citation type="submission" date="2022-08" db="EMBL/GenBank/DDBJ databases">
        <authorList>
            <person name="Gutierrez-Valencia J."/>
        </authorList>
    </citation>
    <scope>NUCLEOTIDE SEQUENCE</scope>
</reference>